<dbReference type="GeneID" id="94839705"/>
<dbReference type="Gene3D" id="2.60.120.260">
    <property type="entry name" value="Galactose-binding domain-like"/>
    <property type="match status" value="1"/>
</dbReference>
<organism evidence="1 2">
    <name type="scientific">Tritrichomonas foetus</name>
    <dbReference type="NCBI Taxonomy" id="1144522"/>
    <lineage>
        <taxon>Eukaryota</taxon>
        <taxon>Metamonada</taxon>
        <taxon>Parabasalia</taxon>
        <taxon>Tritrichomonadida</taxon>
        <taxon>Tritrichomonadidae</taxon>
        <taxon>Tritrichomonas</taxon>
    </lineage>
</organism>
<gene>
    <name evidence="1" type="ORF">TRFO_26534</name>
</gene>
<evidence type="ECO:0000313" key="2">
    <source>
        <dbReference type="Proteomes" id="UP000179807"/>
    </source>
</evidence>
<dbReference type="RefSeq" id="XP_068358782.1">
    <property type="nucleotide sequence ID" value="XM_068505001.1"/>
</dbReference>
<dbReference type="AlphaFoldDB" id="A0A1J4K7H1"/>
<reference evidence="1" key="1">
    <citation type="submission" date="2016-10" db="EMBL/GenBank/DDBJ databases">
        <authorList>
            <person name="Benchimol M."/>
            <person name="Almeida L.G."/>
            <person name="Vasconcelos A.T."/>
            <person name="Perreira-Neves A."/>
            <person name="Rosa I.A."/>
            <person name="Tasca T."/>
            <person name="Bogo M.R."/>
            <person name="de Souza W."/>
        </authorList>
    </citation>
    <scope>NUCLEOTIDE SEQUENCE [LARGE SCALE GENOMIC DNA]</scope>
    <source>
        <strain evidence="1">K</strain>
    </source>
</reference>
<sequence>MNGIISYLTGLYKGNIMKQNIINIEASSCGGGNISCLVSDDVEDNFYTDDEKNAWVLFDFKTYRVRITDYSIKTYDYNKDNNHLKNWVLEVSNNKSDWEIIDTRSNDSSLNRRSVCSSFEINQPNNNNENYRFIRIRLTGKNWKNLNYLVFYSIEFYGHIKGNYD</sequence>
<protein>
    <submittedName>
        <fullName evidence="1">F5/8 type C domain containing protein</fullName>
    </submittedName>
</protein>
<comment type="caution">
    <text evidence="1">The sequence shown here is derived from an EMBL/GenBank/DDBJ whole genome shotgun (WGS) entry which is preliminary data.</text>
</comment>
<accession>A0A1J4K7H1</accession>
<keyword evidence="2" id="KW-1185">Reference proteome</keyword>
<dbReference type="Proteomes" id="UP000179807">
    <property type="component" value="Unassembled WGS sequence"/>
</dbReference>
<evidence type="ECO:0000313" key="1">
    <source>
        <dbReference type="EMBL" id="OHT05646.1"/>
    </source>
</evidence>
<dbReference type="InterPro" id="IPR008979">
    <property type="entry name" value="Galactose-bd-like_sf"/>
</dbReference>
<dbReference type="VEuPathDB" id="TrichDB:TRFO_26534"/>
<dbReference type="SUPFAM" id="SSF49785">
    <property type="entry name" value="Galactose-binding domain-like"/>
    <property type="match status" value="1"/>
</dbReference>
<dbReference type="EMBL" id="MLAK01000750">
    <property type="protein sequence ID" value="OHT05646.1"/>
    <property type="molecule type" value="Genomic_DNA"/>
</dbReference>
<name>A0A1J4K7H1_9EUKA</name>
<dbReference type="OrthoDB" id="312225at2759"/>
<proteinExistence type="predicted"/>